<evidence type="ECO:0000313" key="3">
    <source>
        <dbReference type="Proteomes" id="UP000027222"/>
    </source>
</evidence>
<protein>
    <submittedName>
        <fullName evidence="2">Uncharacterized protein</fullName>
    </submittedName>
</protein>
<dbReference type="InterPro" id="IPR013083">
    <property type="entry name" value="Znf_RING/FYVE/PHD"/>
</dbReference>
<dbReference type="STRING" id="685588.A0A067TLR0"/>
<organism evidence="2 3">
    <name type="scientific">Galerina marginata (strain CBS 339.88)</name>
    <dbReference type="NCBI Taxonomy" id="685588"/>
    <lineage>
        <taxon>Eukaryota</taxon>
        <taxon>Fungi</taxon>
        <taxon>Dikarya</taxon>
        <taxon>Basidiomycota</taxon>
        <taxon>Agaricomycotina</taxon>
        <taxon>Agaricomycetes</taxon>
        <taxon>Agaricomycetidae</taxon>
        <taxon>Agaricales</taxon>
        <taxon>Agaricineae</taxon>
        <taxon>Strophariaceae</taxon>
        <taxon>Galerina</taxon>
    </lineage>
</organism>
<dbReference type="EMBL" id="KL142371">
    <property type="protein sequence ID" value="KDR80844.1"/>
    <property type="molecule type" value="Genomic_DNA"/>
</dbReference>
<feature type="region of interest" description="Disordered" evidence="1">
    <location>
        <begin position="237"/>
        <end position="309"/>
    </location>
</feature>
<proteinExistence type="predicted"/>
<evidence type="ECO:0000313" key="2">
    <source>
        <dbReference type="EMBL" id="KDR80844.1"/>
    </source>
</evidence>
<accession>A0A067TLR0</accession>
<dbReference type="Proteomes" id="UP000027222">
    <property type="component" value="Unassembled WGS sequence"/>
</dbReference>
<dbReference type="HOGENOM" id="CLU_078283_0_0_1"/>
<dbReference type="OrthoDB" id="6270329at2759"/>
<feature type="compositionally biased region" description="Polar residues" evidence="1">
    <location>
        <begin position="294"/>
        <end position="309"/>
    </location>
</feature>
<dbReference type="SUPFAM" id="SSF57850">
    <property type="entry name" value="RING/U-box"/>
    <property type="match status" value="1"/>
</dbReference>
<dbReference type="AlphaFoldDB" id="A0A067TLR0"/>
<keyword evidence="3" id="KW-1185">Reference proteome</keyword>
<feature type="region of interest" description="Disordered" evidence="1">
    <location>
        <begin position="104"/>
        <end position="123"/>
    </location>
</feature>
<evidence type="ECO:0000256" key="1">
    <source>
        <dbReference type="SAM" id="MobiDB-lite"/>
    </source>
</evidence>
<gene>
    <name evidence="2" type="ORF">GALMADRAFT_241321</name>
</gene>
<name>A0A067TLR0_GALM3</name>
<sequence>MAFAPCRICLDDLKKPVSLPCGKAHFQLFSPWNPSDRLKGHVFCSDCIVETVKAIKPYTHMHPCPICRSIYNVAPVKLSIIPPNLRPFVTPSVRKLFLDKATPGEDADVENQPETSSSLAESSELSRLRAENLALRNNCALWRRRAEMHGNANLGLLNFARAVRDQASALARERDGLQKHCHALKRKIEDDRISRYSDVALAGFFSDPPISGIVTDTPDPDSLLFAPPPFHVLNCQESSPKQCTPKRSAPVDQPSTSSNSDLPPRKRVKITDSPNSPELVSAQKDVYGTGAEITRNTAPQRQSLENVAA</sequence>
<dbReference type="Gene3D" id="3.30.40.10">
    <property type="entry name" value="Zinc/RING finger domain, C3HC4 (zinc finger)"/>
    <property type="match status" value="1"/>
</dbReference>
<reference evidence="3" key="1">
    <citation type="journal article" date="2014" name="Proc. Natl. Acad. Sci. U.S.A.">
        <title>Extensive sampling of basidiomycete genomes demonstrates inadequacy of the white-rot/brown-rot paradigm for wood decay fungi.</title>
        <authorList>
            <person name="Riley R."/>
            <person name="Salamov A.A."/>
            <person name="Brown D.W."/>
            <person name="Nagy L.G."/>
            <person name="Floudas D."/>
            <person name="Held B.W."/>
            <person name="Levasseur A."/>
            <person name="Lombard V."/>
            <person name="Morin E."/>
            <person name="Otillar R."/>
            <person name="Lindquist E.A."/>
            <person name="Sun H."/>
            <person name="LaButti K.M."/>
            <person name="Schmutz J."/>
            <person name="Jabbour D."/>
            <person name="Luo H."/>
            <person name="Baker S.E."/>
            <person name="Pisabarro A.G."/>
            <person name="Walton J.D."/>
            <person name="Blanchette R.A."/>
            <person name="Henrissat B."/>
            <person name="Martin F."/>
            <person name="Cullen D."/>
            <person name="Hibbett D.S."/>
            <person name="Grigoriev I.V."/>
        </authorList>
    </citation>
    <scope>NUCLEOTIDE SEQUENCE [LARGE SCALE GENOMIC DNA]</scope>
    <source>
        <strain evidence="3">CBS 339.88</strain>
    </source>
</reference>